<dbReference type="Gene3D" id="1.10.3730.10">
    <property type="entry name" value="ProC C-terminal domain-like"/>
    <property type="match status" value="1"/>
</dbReference>
<accession>A0A926HU51</accession>
<evidence type="ECO:0000256" key="8">
    <source>
        <dbReference type="PIRSR" id="PIRSR000193-1"/>
    </source>
</evidence>
<dbReference type="Pfam" id="PF03807">
    <property type="entry name" value="F420_oxidored"/>
    <property type="match status" value="1"/>
</dbReference>
<keyword evidence="4 6" id="KW-0560">Oxidoreductase</keyword>
<gene>
    <name evidence="6 11" type="primary">proC</name>
    <name evidence="11" type="ORF">H8695_02595</name>
</gene>
<evidence type="ECO:0000259" key="10">
    <source>
        <dbReference type="Pfam" id="PF14748"/>
    </source>
</evidence>
<dbReference type="InterPro" id="IPR008927">
    <property type="entry name" value="6-PGluconate_DH-like_C_sf"/>
</dbReference>
<comment type="pathway">
    <text evidence="6">Amino-acid biosynthesis; L-proline biosynthesis; L-proline from L-glutamate 5-semialdehyde: step 1/1.</text>
</comment>
<comment type="caution">
    <text evidence="11">The sequence shown here is derived from an EMBL/GenBank/DDBJ whole genome shotgun (WGS) entry which is preliminary data.</text>
</comment>
<feature type="domain" description="Pyrroline-5-carboxylate reductase catalytic N-terminal" evidence="9">
    <location>
        <begin position="1"/>
        <end position="84"/>
    </location>
</feature>
<evidence type="ECO:0000256" key="4">
    <source>
        <dbReference type="ARBA" id="ARBA00023002"/>
    </source>
</evidence>
<dbReference type="GO" id="GO:0004735">
    <property type="term" value="F:pyrroline-5-carboxylate reductase activity"/>
    <property type="evidence" value="ECO:0007669"/>
    <property type="project" value="UniProtKB-UniRule"/>
</dbReference>
<comment type="similarity">
    <text evidence="1 6">Belongs to the pyrroline-5-carboxylate reductase family.</text>
</comment>
<sequence>MAYAIASGLVEKNFPCRLFHFDRDSAKYVRFESIGSSSCWKLEELLEACDTVFFAVKPQNFDELLAQMNGFPTGEKLFVSIAAGISTGYLAASLGRGAKIVRAMPNTPLLVSMGATALCANEQVTPQELCYVQQIFSQLGVCEIIEEELMNAIIAVNGSSPAVVYLFVKAFVDGAKEQGIDEQLAFRLFCQSVLGSVEMLQSTGKSPEELIRMVTSPGGTTLAILDSLEQSHFSEAIADSMRACTRRAQEIGK</sequence>
<evidence type="ECO:0000259" key="9">
    <source>
        <dbReference type="Pfam" id="PF03807"/>
    </source>
</evidence>
<feature type="domain" description="Pyrroline-5-carboxylate reductase dimerisation" evidence="10">
    <location>
        <begin position="147"/>
        <end position="250"/>
    </location>
</feature>
<dbReference type="Pfam" id="PF14748">
    <property type="entry name" value="P5CR_dimer"/>
    <property type="match status" value="1"/>
</dbReference>
<dbReference type="HAMAP" id="MF_01925">
    <property type="entry name" value="P5C_reductase"/>
    <property type="match status" value="1"/>
</dbReference>
<comment type="catalytic activity">
    <reaction evidence="6">
        <text>L-proline + NADP(+) = (S)-1-pyrroline-5-carboxylate + NADPH + 2 H(+)</text>
        <dbReference type="Rhea" id="RHEA:14109"/>
        <dbReference type="ChEBI" id="CHEBI:15378"/>
        <dbReference type="ChEBI" id="CHEBI:17388"/>
        <dbReference type="ChEBI" id="CHEBI:57783"/>
        <dbReference type="ChEBI" id="CHEBI:58349"/>
        <dbReference type="ChEBI" id="CHEBI:60039"/>
        <dbReference type="EC" id="1.5.1.2"/>
    </reaction>
</comment>
<keyword evidence="3 6" id="KW-0521">NADP</keyword>
<evidence type="ECO:0000256" key="5">
    <source>
        <dbReference type="ARBA" id="ARBA00058118"/>
    </source>
</evidence>
<dbReference type="InterPro" id="IPR000304">
    <property type="entry name" value="Pyrroline-COOH_reductase"/>
</dbReference>
<keyword evidence="6" id="KW-0963">Cytoplasm</keyword>
<reference evidence="11" key="1">
    <citation type="submission" date="2020-08" db="EMBL/GenBank/DDBJ databases">
        <title>Genome public.</title>
        <authorList>
            <person name="Liu C."/>
            <person name="Sun Q."/>
        </authorList>
    </citation>
    <scope>NUCLEOTIDE SEQUENCE</scope>
    <source>
        <strain evidence="11">BX7</strain>
    </source>
</reference>
<keyword evidence="6" id="KW-0028">Amino-acid biosynthesis</keyword>
<dbReference type="AlphaFoldDB" id="A0A926HU51"/>
<dbReference type="InterPro" id="IPR029036">
    <property type="entry name" value="P5CR_dimer"/>
</dbReference>
<dbReference type="PANTHER" id="PTHR11645">
    <property type="entry name" value="PYRROLINE-5-CARBOXYLATE REDUCTASE"/>
    <property type="match status" value="1"/>
</dbReference>
<comment type="function">
    <text evidence="5 6">Catalyzes the reduction of 1-pyrroline-5-carboxylate (PCA) to L-proline.</text>
</comment>
<dbReference type="PIRSF" id="PIRSF000193">
    <property type="entry name" value="Pyrrol-5-carb_rd"/>
    <property type="match status" value="1"/>
</dbReference>
<dbReference type="SUPFAM" id="SSF48179">
    <property type="entry name" value="6-phosphogluconate dehydrogenase C-terminal domain-like"/>
    <property type="match status" value="1"/>
</dbReference>
<evidence type="ECO:0000256" key="7">
    <source>
        <dbReference type="NCBIfam" id="TIGR00112"/>
    </source>
</evidence>
<proteinExistence type="inferred from homology"/>
<dbReference type="InterPro" id="IPR036291">
    <property type="entry name" value="NAD(P)-bd_dom_sf"/>
</dbReference>
<evidence type="ECO:0000313" key="11">
    <source>
        <dbReference type="EMBL" id="MBC8535580.1"/>
    </source>
</evidence>
<evidence type="ECO:0000256" key="2">
    <source>
        <dbReference type="ARBA" id="ARBA00022650"/>
    </source>
</evidence>
<evidence type="ECO:0000256" key="6">
    <source>
        <dbReference type="HAMAP-Rule" id="MF_01925"/>
    </source>
</evidence>
<dbReference type="FunFam" id="1.10.3730.10:FF:000001">
    <property type="entry name" value="Pyrroline-5-carboxylate reductase"/>
    <property type="match status" value="1"/>
</dbReference>
<dbReference type="EMBL" id="JACRSP010000001">
    <property type="protein sequence ID" value="MBC8535580.1"/>
    <property type="molecule type" value="Genomic_DNA"/>
</dbReference>
<evidence type="ECO:0000256" key="1">
    <source>
        <dbReference type="ARBA" id="ARBA00005525"/>
    </source>
</evidence>
<evidence type="ECO:0000256" key="3">
    <source>
        <dbReference type="ARBA" id="ARBA00022857"/>
    </source>
</evidence>
<comment type="subcellular location">
    <subcellularLocation>
        <location evidence="6">Cytoplasm</location>
    </subcellularLocation>
</comment>
<dbReference type="SUPFAM" id="SSF51735">
    <property type="entry name" value="NAD(P)-binding Rossmann-fold domains"/>
    <property type="match status" value="1"/>
</dbReference>
<dbReference type="GO" id="GO:0005737">
    <property type="term" value="C:cytoplasm"/>
    <property type="evidence" value="ECO:0007669"/>
    <property type="project" value="UniProtKB-SubCell"/>
</dbReference>
<dbReference type="NCBIfam" id="TIGR00112">
    <property type="entry name" value="proC"/>
    <property type="match status" value="1"/>
</dbReference>
<protein>
    <recommendedName>
        <fullName evidence="6 7">Pyrroline-5-carboxylate reductase</fullName>
        <shortName evidence="6">P5C reductase</shortName>
        <shortName evidence="6">P5CR</shortName>
        <ecNumber evidence="6 7">1.5.1.2</ecNumber>
    </recommendedName>
    <alternativeName>
        <fullName evidence="6">PCA reductase</fullName>
    </alternativeName>
</protein>
<dbReference type="Proteomes" id="UP000620366">
    <property type="component" value="Unassembled WGS sequence"/>
</dbReference>
<name>A0A926HU51_9FIRM</name>
<keyword evidence="12" id="KW-1185">Reference proteome</keyword>
<dbReference type="GO" id="GO:0055129">
    <property type="term" value="P:L-proline biosynthetic process"/>
    <property type="evidence" value="ECO:0007669"/>
    <property type="project" value="UniProtKB-UniRule"/>
</dbReference>
<feature type="binding site" evidence="8">
    <location>
        <begin position="55"/>
        <end position="58"/>
    </location>
    <ligand>
        <name>NADP(+)</name>
        <dbReference type="ChEBI" id="CHEBI:58349"/>
    </ligand>
</feature>
<organism evidence="11 12">
    <name type="scientific">Feifania hominis</name>
    <dbReference type="NCBI Taxonomy" id="2763660"/>
    <lineage>
        <taxon>Bacteria</taxon>
        <taxon>Bacillati</taxon>
        <taxon>Bacillota</taxon>
        <taxon>Clostridia</taxon>
        <taxon>Eubacteriales</taxon>
        <taxon>Feifaniaceae</taxon>
        <taxon>Feifania</taxon>
    </lineage>
</organism>
<keyword evidence="2 6" id="KW-0641">Proline biosynthesis</keyword>
<comment type="catalytic activity">
    <reaction evidence="6">
        <text>L-proline + NAD(+) = (S)-1-pyrroline-5-carboxylate + NADH + 2 H(+)</text>
        <dbReference type="Rhea" id="RHEA:14105"/>
        <dbReference type="ChEBI" id="CHEBI:15378"/>
        <dbReference type="ChEBI" id="CHEBI:17388"/>
        <dbReference type="ChEBI" id="CHEBI:57540"/>
        <dbReference type="ChEBI" id="CHEBI:57945"/>
        <dbReference type="ChEBI" id="CHEBI:60039"/>
        <dbReference type="EC" id="1.5.1.2"/>
    </reaction>
</comment>
<dbReference type="Gene3D" id="3.40.50.720">
    <property type="entry name" value="NAD(P)-binding Rossmann-like Domain"/>
    <property type="match status" value="1"/>
</dbReference>
<dbReference type="PANTHER" id="PTHR11645:SF0">
    <property type="entry name" value="PYRROLINE-5-CARBOXYLATE REDUCTASE 3"/>
    <property type="match status" value="1"/>
</dbReference>
<dbReference type="EC" id="1.5.1.2" evidence="6 7"/>
<evidence type="ECO:0000313" key="12">
    <source>
        <dbReference type="Proteomes" id="UP000620366"/>
    </source>
</evidence>
<dbReference type="InterPro" id="IPR028939">
    <property type="entry name" value="P5C_Rdtase_cat_N"/>
</dbReference>